<proteinExistence type="predicted"/>
<name>A0A4P6JN22_KTERU</name>
<dbReference type="OrthoDB" id="4828421at2"/>
<evidence type="ECO:0000313" key="2">
    <source>
        <dbReference type="Proteomes" id="UP000290365"/>
    </source>
</evidence>
<organism evidence="1 2">
    <name type="scientific">Ktedonosporobacter rubrisoli</name>
    <dbReference type="NCBI Taxonomy" id="2509675"/>
    <lineage>
        <taxon>Bacteria</taxon>
        <taxon>Bacillati</taxon>
        <taxon>Chloroflexota</taxon>
        <taxon>Ktedonobacteria</taxon>
        <taxon>Ktedonobacterales</taxon>
        <taxon>Ktedonosporobacteraceae</taxon>
        <taxon>Ktedonosporobacter</taxon>
    </lineage>
</organism>
<evidence type="ECO:0000313" key="1">
    <source>
        <dbReference type="EMBL" id="QBD76688.1"/>
    </source>
</evidence>
<accession>A0A4P6JN22</accession>
<dbReference type="AlphaFoldDB" id="A0A4P6JN22"/>
<protein>
    <submittedName>
        <fullName evidence="1">Uncharacterized protein</fullName>
    </submittedName>
</protein>
<reference evidence="1 2" key="1">
    <citation type="submission" date="2019-01" db="EMBL/GenBank/DDBJ databases">
        <title>Ktedonosporobacter rubrisoli SCAWS-G2.</title>
        <authorList>
            <person name="Huang Y."/>
            <person name="Yan B."/>
        </authorList>
    </citation>
    <scope>NUCLEOTIDE SEQUENCE [LARGE SCALE GENOMIC DNA]</scope>
    <source>
        <strain evidence="1 2">SCAWS-G2</strain>
    </source>
</reference>
<dbReference type="EMBL" id="CP035758">
    <property type="protein sequence ID" value="QBD76688.1"/>
    <property type="molecule type" value="Genomic_DNA"/>
</dbReference>
<sequence>MHVSIRIQGYLDPSWQVWLENLQIVHEEGGTSRLSGVLSDQAALYSVLDKLDWMSLKRLSLERREIPSDES</sequence>
<keyword evidence="2" id="KW-1185">Reference proteome</keyword>
<dbReference type="RefSeq" id="WP_129887707.1">
    <property type="nucleotide sequence ID" value="NZ_CP035758.1"/>
</dbReference>
<gene>
    <name evidence="1" type="ORF">EPA93_12015</name>
</gene>
<dbReference type="KEGG" id="kbs:EPA93_12015"/>
<dbReference type="Proteomes" id="UP000290365">
    <property type="component" value="Chromosome"/>
</dbReference>